<keyword evidence="1" id="KW-0175">Coiled coil</keyword>
<feature type="non-terminal residue" evidence="2">
    <location>
        <position position="1"/>
    </location>
</feature>
<accession>A0A0F8ZS38</accession>
<evidence type="ECO:0000313" key="2">
    <source>
        <dbReference type="EMBL" id="KKK62761.1"/>
    </source>
</evidence>
<comment type="caution">
    <text evidence="2">The sequence shown here is derived from an EMBL/GenBank/DDBJ whole genome shotgun (WGS) entry which is preliminary data.</text>
</comment>
<feature type="coiled-coil region" evidence="1">
    <location>
        <begin position="13"/>
        <end position="47"/>
    </location>
</feature>
<proteinExistence type="predicted"/>
<dbReference type="EMBL" id="LAZR01061842">
    <property type="protein sequence ID" value="KKK62761.1"/>
    <property type="molecule type" value="Genomic_DNA"/>
</dbReference>
<protein>
    <submittedName>
        <fullName evidence="2">Uncharacterized protein</fullName>
    </submittedName>
</protein>
<evidence type="ECO:0000256" key="1">
    <source>
        <dbReference type="SAM" id="Coils"/>
    </source>
</evidence>
<gene>
    <name evidence="2" type="ORF">LCGC14_3001110</name>
</gene>
<dbReference type="AlphaFoldDB" id="A0A0F8ZS38"/>
<dbReference type="SUPFAM" id="SSF52540">
    <property type="entry name" value="P-loop containing nucleoside triphosphate hydrolases"/>
    <property type="match status" value="1"/>
</dbReference>
<dbReference type="Gene3D" id="3.40.50.300">
    <property type="entry name" value="P-loop containing nucleotide triphosphate hydrolases"/>
    <property type="match status" value="1"/>
</dbReference>
<reference evidence="2" key="1">
    <citation type="journal article" date="2015" name="Nature">
        <title>Complex archaea that bridge the gap between prokaryotes and eukaryotes.</title>
        <authorList>
            <person name="Spang A."/>
            <person name="Saw J.H."/>
            <person name="Jorgensen S.L."/>
            <person name="Zaremba-Niedzwiedzka K."/>
            <person name="Martijn J."/>
            <person name="Lind A.E."/>
            <person name="van Eijk R."/>
            <person name="Schleper C."/>
            <person name="Guy L."/>
            <person name="Ettema T.J."/>
        </authorList>
    </citation>
    <scope>NUCLEOTIDE SEQUENCE</scope>
</reference>
<name>A0A0F8ZS38_9ZZZZ</name>
<dbReference type="PANTHER" id="PTHR41259:SF1">
    <property type="entry name" value="DOUBLE-STRAND BREAK REPAIR RAD50 ATPASE, PUTATIVE-RELATED"/>
    <property type="match status" value="1"/>
</dbReference>
<sequence>DRARHMKYNERSIAELKEKGKLLEEESKKIESTMSHFQKELAEIERRANEILGGELEEDYLYCKTSVDLEAIRSKLQESIDENETNKDDVLEVMRIFEEIEREEKEKVSQLFGKESPVSQHFKEITDGLYQEVIFNQERGKIEVERKDGLILDAEKLSGGAYDQLYLSIRLALGEKLLKKKKGFFIMDDPFVKASPDRLKRQMEVLKRISNSGWQIIYFTAKGEVKETLKEDIDSRMVNYVEVKSSLKL</sequence>
<dbReference type="InterPro" id="IPR027417">
    <property type="entry name" value="P-loop_NTPase"/>
</dbReference>
<organism evidence="2">
    <name type="scientific">marine sediment metagenome</name>
    <dbReference type="NCBI Taxonomy" id="412755"/>
    <lineage>
        <taxon>unclassified sequences</taxon>
        <taxon>metagenomes</taxon>
        <taxon>ecological metagenomes</taxon>
    </lineage>
</organism>
<dbReference type="PANTHER" id="PTHR41259">
    <property type="entry name" value="DOUBLE-STRAND BREAK REPAIR RAD50 ATPASE, PUTATIVE-RELATED"/>
    <property type="match status" value="1"/>
</dbReference>